<feature type="compositionally biased region" description="Basic and acidic residues" evidence="1">
    <location>
        <begin position="7"/>
        <end position="38"/>
    </location>
</feature>
<proteinExistence type="predicted"/>
<protein>
    <submittedName>
        <fullName evidence="2">Uncharacterized protein</fullName>
    </submittedName>
</protein>
<dbReference type="Proteomes" id="UP000244855">
    <property type="component" value="Unassembled WGS sequence"/>
</dbReference>
<feature type="region of interest" description="Disordered" evidence="1">
    <location>
        <begin position="1"/>
        <end position="39"/>
    </location>
</feature>
<organism evidence="2 3">
    <name type="scientific">Periconia macrospinosa</name>
    <dbReference type="NCBI Taxonomy" id="97972"/>
    <lineage>
        <taxon>Eukaryota</taxon>
        <taxon>Fungi</taxon>
        <taxon>Dikarya</taxon>
        <taxon>Ascomycota</taxon>
        <taxon>Pezizomycotina</taxon>
        <taxon>Dothideomycetes</taxon>
        <taxon>Pleosporomycetidae</taxon>
        <taxon>Pleosporales</taxon>
        <taxon>Massarineae</taxon>
        <taxon>Periconiaceae</taxon>
        <taxon>Periconia</taxon>
    </lineage>
</organism>
<evidence type="ECO:0000313" key="2">
    <source>
        <dbReference type="EMBL" id="PVI06808.1"/>
    </source>
</evidence>
<keyword evidence="3" id="KW-1185">Reference proteome</keyword>
<sequence length="186" mass="21398">MNQSFKGHLDPKDSQEPRKCVANERDHARQNQEREKGPHYMYTSENLAKNPDIAEAIKRYRPRYNAHCNGEAAYLGNPHAFAPCDRRKCPFIHEDQLEFTQTKQYNIEHTVRTGRPADPDDPFGDLPTPSPLKHNHTYPRSALGRKQKSISNANLAEVVKEKKKPKIDPNGKTAYQNKKQRKSLLV</sequence>
<accession>A0A2V1E887</accession>
<evidence type="ECO:0000313" key="3">
    <source>
        <dbReference type="Proteomes" id="UP000244855"/>
    </source>
</evidence>
<feature type="compositionally biased region" description="Basic residues" evidence="1">
    <location>
        <begin position="133"/>
        <end position="148"/>
    </location>
</feature>
<dbReference type="AlphaFoldDB" id="A0A2V1E887"/>
<gene>
    <name evidence="2" type="ORF">DM02DRAFT_649537</name>
</gene>
<reference evidence="2 3" key="1">
    <citation type="journal article" date="2018" name="Sci. Rep.">
        <title>Comparative genomics provides insights into the lifestyle and reveals functional heterogeneity of dark septate endophytic fungi.</title>
        <authorList>
            <person name="Knapp D.G."/>
            <person name="Nemeth J.B."/>
            <person name="Barry K."/>
            <person name="Hainaut M."/>
            <person name="Henrissat B."/>
            <person name="Johnson J."/>
            <person name="Kuo A."/>
            <person name="Lim J.H.P."/>
            <person name="Lipzen A."/>
            <person name="Nolan M."/>
            <person name="Ohm R.A."/>
            <person name="Tamas L."/>
            <person name="Grigoriev I.V."/>
            <person name="Spatafora J.W."/>
            <person name="Nagy L.G."/>
            <person name="Kovacs G.M."/>
        </authorList>
    </citation>
    <scope>NUCLEOTIDE SEQUENCE [LARGE SCALE GENOMIC DNA]</scope>
    <source>
        <strain evidence="2 3">DSE2036</strain>
    </source>
</reference>
<evidence type="ECO:0000256" key="1">
    <source>
        <dbReference type="SAM" id="MobiDB-lite"/>
    </source>
</evidence>
<name>A0A2V1E887_9PLEO</name>
<dbReference type="EMBL" id="KZ805307">
    <property type="protein sequence ID" value="PVI06808.1"/>
    <property type="molecule type" value="Genomic_DNA"/>
</dbReference>
<feature type="region of interest" description="Disordered" evidence="1">
    <location>
        <begin position="112"/>
        <end position="186"/>
    </location>
</feature>